<keyword evidence="3" id="KW-1185">Reference proteome</keyword>
<dbReference type="OrthoDB" id="4772335at2"/>
<comment type="caution">
    <text evidence="2">The sequence shown here is derived from an EMBL/GenBank/DDBJ whole genome shotgun (WGS) entry which is preliminary data.</text>
</comment>
<dbReference type="PIRSF" id="PIRSF031644">
    <property type="entry name" value="UCP031644"/>
    <property type="match status" value="1"/>
</dbReference>
<reference evidence="2 3" key="1">
    <citation type="submission" date="2016-10" db="EMBL/GenBank/DDBJ databases">
        <title>Genome sequence of Planktotalea frisia SH6-1.</title>
        <authorList>
            <person name="Poehlein A."/>
            <person name="Bakenhus I."/>
            <person name="Voget S."/>
            <person name="Brinkhoff T."/>
            <person name="Simon M."/>
        </authorList>
    </citation>
    <scope>NUCLEOTIDE SEQUENCE [LARGE SCALE GENOMIC DNA]</scope>
    <source>
        <strain evidence="2 3">SH6-1</strain>
    </source>
</reference>
<proteinExistence type="predicted"/>
<dbReference type="RefSeq" id="WP_072629317.1">
    <property type="nucleotide sequence ID" value="NZ_JABBAN010000112.1"/>
</dbReference>
<gene>
    <name evidence="2" type="ORF">PFRI_06510</name>
</gene>
<name>A0A1L9P0U4_9RHOB</name>
<dbReference type="EMBL" id="MLCB01000057">
    <property type="protein sequence ID" value="OJI95111.1"/>
    <property type="molecule type" value="Genomic_DNA"/>
</dbReference>
<dbReference type="STRING" id="696762.PFRI_06510"/>
<dbReference type="SUPFAM" id="SSF55136">
    <property type="entry name" value="Probable bacterial effector-binding domain"/>
    <property type="match status" value="1"/>
</dbReference>
<dbReference type="Proteomes" id="UP000184514">
    <property type="component" value="Unassembled WGS sequence"/>
</dbReference>
<dbReference type="InterPro" id="IPR008319">
    <property type="entry name" value="GyrI-like_CCH_Lin2189-like"/>
</dbReference>
<evidence type="ECO:0000259" key="1">
    <source>
        <dbReference type="Pfam" id="PF06445"/>
    </source>
</evidence>
<accession>A0A1L9P0U4</accession>
<dbReference type="InterPro" id="IPR029442">
    <property type="entry name" value="GyrI-like"/>
</dbReference>
<sequence>MQKIDFKKTLKTLYAPKAKDFVLVDIPKMKFIMIDGAGVPEGPTYTEAVSWLYAVSYPLKFLSKQQLEQDYVVPPLEGLWWAEDMSAFTQDRKKEWLWSMMIMQPDWIRENMFDQAVEKAAKKLGPKPATLRFETFEEGLSAQILHIGPYSEEGPTLARLHDEFMPANGLDWNGKHHEIYLGDPRRTAPEKLRTILRQPVKRV</sequence>
<evidence type="ECO:0000313" key="3">
    <source>
        <dbReference type="Proteomes" id="UP000184514"/>
    </source>
</evidence>
<dbReference type="AlphaFoldDB" id="A0A1L9P0U4"/>
<protein>
    <recommendedName>
        <fullName evidence="1">GyrI-like small molecule binding domain-containing protein</fullName>
    </recommendedName>
</protein>
<dbReference type="Pfam" id="PF06445">
    <property type="entry name" value="GyrI-like"/>
    <property type="match status" value="1"/>
</dbReference>
<feature type="domain" description="GyrI-like small molecule binding" evidence="1">
    <location>
        <begin position="22"/>
        <end position="200"/>
    </location>
</feature>
<organism evidence="2 3">
    <name type="scientific">Planktotalea frisia</name>
    <dbReference type="NCBI Taxonomy" id="696762"/>
    <lineage>
        <taxon>Bacteria</taxon>
        <taxon>Pseudomonadati</taxon>
        <taxon>Pseudomonadota</taxon>
        <taxon>Alphaproteobacteria</taxon>
        <taxon>Rhodobacterales</taxon>
        <taxon>Paracoccaceae</taxon>
        <taxon>Planktotalea</taxon>
    </lineage>
</organism>
<dbReference type="InterPro" id="IPR011256">
    <property type="entry name" value="Reg_factor_effector_dom_sf"/>
</dbReference>
<evidence type="ECO:0000313" key="2">
    <source>
        <dbReference type="EMBL" id="OJI95111.1"/>
    </source>
</evidence>
<dbReference type="Gene3D" id="3.20.80.10">
    <property type="entry name" value="Regulatory factor, effector binding domain"/>
    <property type="match status" value="1"/>
</dbReference>